<dbReference type="PROSITE" id="PS50932">
    <property type="entry name" value="HTH_LACI_2"/>
    <property type="match status" value="1"/>
</dbReference>
<feature type="domain" description="HTH lacI-type" evidence="5">
    <location>
        <begin position="4"/>
        <end position="58"/>
    </location>
</feature>
<dbReference type="Pfam" id="PF00356">
    <property type="entry name" value="LacI"/>
    <property type="match status" value="1"/>
</dbReference>
<accession>A0A7X5HX86</accession>
<dbReference type="InterPro" id="IPR001387">
    <property type="entry name" value="Cro/C1-type_HTH"/>
</dbReference>
<dbReference type="Pfam" id="PF13377">
    <property type="entry name" value="Peripla_BP_3"/>
    <property type="match status" value="1"/>
</dbReference>
<keyword evidence="8" id="KW-1185">Reference proteome</keyword>
<dbReference type="SUPFAM" id="SSF47413">
    <property type="entry name" value="lambda repressor-like DNA-binding domains"/>
    <property type="match status" value="1"/>
</dbReference>
<dbReference type="InterPro" id="IPR010982">
    <property type="entry name" value="Lambda_DNA-bd_dom_sf"/>
</dbReference>
<dbReference type="SMART" id="SM00354">
    <property type="entry name" value="HTH_LACI"/>
    <property type="match status" value="1"/>
</dbReference>
<dbReference type="GO" id="GO:0000976">
    <property type="term" value="F:transcription cis-regulatory region binding"/>
    <property type="evidence" value="ECO:0007669"/>
    <property type="project" value="TreeGrafter"/>
</dbReference>
<keyword evidence="2" id="KW-0805">Transcription regulation</keyword>
<dbReference type="GO" id="GO:0003700">
    <property type="term" value="F:DNA-binding transcription factor activity"/>
    <property type="evidence" value="ECO:0007669"/>
    <property type="project" value="TreeGrafter"/>
</dbReference>
<dbReference type="InterPro" id="IPR028082">
    <property type="entry name" value="Peripla_BP_I"/>
</dbReference>
<evidence type="ECO:0000256" key="3">
    <source>
        <dbReference type="ARBA" id="ARBA00023125"/>
    </source>
</evidence>
<evidence type="ECO:0000256" key="4">
    <source>
        <dbReference type="ARBA" id="ARBA00023163"/>
    </source>
</evidence>
<sequence>MAKPSIKDVAREAGVSVTTVSRVFNNRGYIGRETREKVEEACGRLGYVRNELARSLLRKQTRIIGVVLPHISHYFFAELAQKIEEHLVDAGYKMMLCTTLGEKEKERAALEILAAQQVDGVIVGSHSLEADAYTGHGLPMVAFDRYLGEGIPCVGADHAMGGRLATEALIGAGCTRLAHLRVSRRFKSPVHNRSDAFEQVCVQRGIPHVVLEKKLNEFTEDAMMELYGSIVEAMPEVDGFFVSDTEAATLLQILHACGKQVPGQVQVVGYDGIALSRLTTPVLSTVAQPMDRIGFQLVRTLERVMAGEAPEQRLVLPVEWVQGGSTRS</sequence>
<dbReference type="InterPro" id="IPR000843">
    <property type="entry name" value="HTH_LacI"/>
</dbReference>
<dbReference type="EMBL" id="JAAEEH010000035">
    <property type="protein sequence ID" value="NDL68337.1"/>
    <property type="molecule type" value="Genomic_DNA"/>
</dbReference>
<reference evidence="7 8" key="1">
    <citation type="submission" date="2020-01" db="EMBL/GenBank/DDBJ databases">
        <title>Anaeroalcalibacter tamaniensis gen. nov., sp. nov., moderately halophilic strictly anaerobic fermenter bacterium from mud volcano of Taman peninsula.</title>
        <authorList>
            <person name="Frolova A."/>
            <person name="Merkel A.Y."/>
            <person name="Slobodkin A.I."/>
        </authorList>
    </citation>
    <scope>NUCLEOTIDE SEQUENCE [LARGE SCALE GENOMIC DNA]</scope>
    <source>
        <strain evidence="7 8">F-3ap</strain>
    </source>
</reference>
<evidence type="ECO:0000256" key="2">
    <source>
        <dbReference type="ARBA" id="ARBA00023015"/>
    </source>
</evidence>
<dbReference type="PROSITE" id="PS50943">
    <property type="entry name" value="HTH_CROC1"/>
    <property type="match status" value="1"/>
</dbReference>
<proteinExistence type="predicted"/>
<evidence type="ECO:0000259" key="5">
    <source>
        <dbReference type="PROSITE" id="PS50932"/>
    </source>
</evidence>
<dbReference type="PANTHER" id="PTHR30146">
    <property type="entry name" value="LACI-RELATED TRANSCRIPTIONAL REPRESSOR"/>
    <property type="match status" value="1"/>
</dbReference>
<keyword evidence="3 7" id="KW-0238">DNA-binding</keyword>
<dbReference type="AlphaFoldDB" id="A0A7X5HX86"/>
<keyword evidence="4" id="KW-0804">Transcription</keyword>
<dbReference type="CDD" id="cd01392">
    <property type="entry name" value="HTH_LacI"/>
    <property type="match status" value="1"/>
</dbReference>
<gene>
    <name evidence="7" type="ORF">GXN74_11355</name>
</gene>
<dbReference type="RefSeq" id="WP_162371061.1">
    <property type="nucleotide sequence ID" value="NZ_JAAEEH010000035.1"/>
</dbReference>
<evidence type="ECO:0000259" key="6">
    <source>
        <dbReference type="PROSITE" id="PS50943"/>
    </source>
</evidence>
<dbReference type="PANTHER" id="PTHR30146:SF95">
    <property type="entry name" value="RIBOSE OPERON REPRESSOR"/>
    <property type="match status" value="1"/>
</dbReference>
<evidence type="ECO:0000256" key="1">
    <source>
        <dbReference type="ARBA" id="ARBA00022491"/>
    </source>
</evidence>
<name>A0A7X5HX86_9FIRM</name>
<protein>
    <submittedName>
        <fullName evidence="7">LacI family DNA-binding transcriptional regulator</fullName>
    </submittedName>
</protein>
<organism evidence="7 8">
    <name type="scientific">Anaerotalea alkaliphila</name>
    <dbReference type="NCBI Taxonomy" id="2662126"/>
    <lineage>
        <taxon>Bacteria</taxon>
        <taxon>Bacillati</taxon>
        <taxon>Bacillota</taxon>
        <taxon>Clostridia</taxon>
        <taxon>Eubacteriales</taxon>
        <taxon>Anaerotalea</taxon>
    </lineage>
</organism>
<evidence type="ECO:0000313" key="7">
    <source>
        <dbReference type="EMBL" id="NDL68337.1"/>
    </source>
</evidence>
<comment type="caution">
    <text evidence="7">The sequence shown here is derived from an EMBL/GenBank/DDBJ whole genome shotgun (WGS) entry which is preliminary data.</text>
</comment>
<dbReference type="SUPFAM" id="SSF53822">
    <property type="entry name" value="Periplasmic binding protein-like I"/>
    <property type="match status" value="1"/>
</dbReference>
<keyword evidence="1" id="KW-0678">Repressor</keyword>
<dbReference type="Gene3D" id="1.10.260.40">
    <property type="entry name" value="lambda repressor-like DNA-binding domains"/>
    <property type="match status" value="1"/>
</dbReference>
<dbReference type="PRINTS" id="PR00036">
    <property type="entry name" value="HTHLACI"/>
</dbReference>
<evidence type="ECO:0000313" key="8">
    <source>
        <dbReference type="Proteomes" id="UP000461585"/>
    </source>
</evidence>
<dbReference type="Gene3D" id="3.40.50.2300">
    <property type="match status" value="2"/>
</dbReference>
<dbReference type="InterPro" id="IPR046335">
    <property type="entry name" value="LacI/GalR-like_sensor"/>
</dbReference>
<feature type="domain" description="HTH cro/C1-type" evidence="6">
    <location>
        <begin position="5"/>
        <end position="48"/>
    </location>
</feature>
<dbReference type="CDD" id="cd06291">
    <property type="entry name" value="PBP1_Qymf-like"/>
    <property type="match status" value="1"/>
</dbReference>
<dbReference type="Proteomes" id="UP000461585">
    <property type="component" value="Unassembled WGS sequence"/>
</dbReference>